<dbReference type="PANTHER" id="PTHR35579">
    <property type="entry name" value="CRISPR SYSTEM CMS ENDORIBONUCLEASE CSM3"/>
    <property type="match status" value="1"/>
</dbReference>
<dbReference type="GO" id="GO:0051607">
    <property type="term" value="P:defense response to virus"/>
    <property type="evidence" value="ECO:0007669"/>
    <property type="project" value="UniProtKB-KW"/>
</dbReference>
<dbReference type="NCBIfam" id="TIGR02581">
    <property type="entry name" value="cas_cyan_RAMP"/>
    <property type="match status" value="1"/>
</dbReference>
<organism evidence="3 4">
    <name type="scientific">Haliangium ochraceum (strain DSM 14365 / JCM 11303 / SMP-2)</name>
    <dbReference type="NCBI Taxonomy" id="502025"/>
    <lineage>
        <taxon>Bacteria</taxon>
        <taxon>Pseudomonadati</taxon>
        <taxon>Myxococcota</taxon>
        <taxon>Polyangia</taxon>
        <taxon>Haliangiales</taxon>
        <taxon>Kofleriaceae</taxon>
        <taxon>Haliangium</taxon>
    </lineage>
</organism>
<dbReference type="eggNOG" id="COG1337">
    <property type="taxonomic scope" value="Bacteria"/>
</dbReference>
<feature type="domain" description="CRISPR type III-associated protein" evidence="2">
    <location>
        <begin position="20"/>
        <end position="224"/>
    </location>
</feature>
<dbReference type="STRING" id="502025.Hoch_5586"/>
<dbReference type="KEGG" id="hoh:Hoch_5586"/>
<dbReference type="Proteomes" id="UP000001880">
    <property type="component" value="Chromosome"/>
</dbReference>
<proteinExistence type="predicted"/>
<gene>
    <name evidence="3" type="ordered locus">Hoch_5586</name>
</gene>
<dbReference type="InterPro" id="IPR005537">
    <property type="entry name" value="RAMP_III_fam"/>
</dbReference>
<evidence type="ECO:0000313" key="3">
    <source>
        <dbReference type="EMBL" id="ACY18068.1"/>
    </source>
</evidence>
<dbReference type="InterPro" id="IPR052216">
    <property type="entry name" value="CRISPR_Csm3_endoribonuclease"/>
</dbReference>
<dbReference type="InterPro" id="IPR013411">
    <property type="entry name" value="CRISPR-assoc_RAMP_Csx7"/>
</dbReference>
<dbReference type="HOGENOM" id="CLU_084207_0_0_7"/>
<dbReference type="RefSeq" id="WP_012830660.1">
    <property type="nucleotide sequence ID" value="NC_013440.1"/>
</dbReference>
<dbReference type="PANTHER" id="PTHR35579:SF3">
    <property type="entry name" value="CRISPR SYSTEM CMS ENDORIBONUCLEASE CSM3"/>
    <property type="match status" value="1"/>
</dbReference>
<dbReference type="Pfam" id="PF03787">
    <property type="entry name" value="RAMPs"/>
    <property type="match status" value="1"/>
</dbReference>
<keyword evidence="4" id="KW-1185">Reference proteome</keyword>
<dbReference type="AlphaFoldDB" id="D0LG43"/>
<sequence>MAERVADFHSLRERLRLQGKLSTRTALRVGSSAGGDFDTADLPIMRDADGRPFLPGASLKGVVRSTVEALLRGASGPARREADLWACDPFAMERDAKQHACGYHEPGRRKHHNTEQHCAACRLFGSHLVASHARFCDALLVSSERRIPIETRDGVAIDRDLGTVHGGKKYDFEVVSPGASFAIEVFVDNPTDWLLGLLVMGFDQLSEGFSALGGFTSRGLGRVELSWSSLTRIDAATLLEGGDATCSEGEKLTDTMSGWRTALAERAGLAAAASAQEGAS</sequence>
<name>D0LG43_HALO1</name>
<evidence type="ECO:0000256" key="1">
    <source>
        <dbReference type="ARBA" id="ARBA00023118"/>
    </source>
</evidence>
<keyword evidence="1" id="KW-0051">Antiviral defense</keyword>
<protein>
    <submittedName>
        <fullName evidence="3">CRISPR-associated RAMP protein, SSO1426 family</fullName>
    </submittedName>
</protein>
<dbReference type="EMBL" id="CP001804">
    <property type="protein sequence ID" value="ACY18068.1"/>
    <property type="molecule type" value="Genomic_DNA"/>
</dbReference>
<reference evidence="3 4" key="1">
    <citation type="journal article" date="2010" name="Stand. Genomic Sci.">
        <title>Complete genome sequence of Haliangium ochraceum type strain (SMP-2).</title>
        <authorList>
            <consortium name="US DOE Joint Genome Institute (JGI-PGF)"/>
            <person name="Ivanova N."/>
            <person name="Daum C."/>
            <person name="Lang E."/>
            <person name="Abt B."/>
            <person name="Kopitz M."/>
            <person name="Saunders E."/>
            <person name="Lapidus A."/>
            <person name="Lucas S."/>
            <person name="Glavina Del Rio T."/>
            <person name="Nolan M."/>
            <person name="Tice H."/>
            <person name="Copeland A."/>
            <person name="Cheng J.F."/>
            <person name="Chen F."/>
            <person name="Bruce D."/>
            <person name="Goodwin L."/>
            <person name="Pitluck S."/>
            <person name="Mavromatis K."/>
            <person name="Pati A."/>
            <person name="Mikhailova N."/>
            <person name="Chen A."/>
            <person name="Palaniappan K."/>
            <person name="Land M."/>
            <person name="Hauser L."/>
            <person name="Chang Y.J."/>
            <person name="Jeffries C.D."/>
            <person name="Detter J.C."/>
            <person name="Brettin T."/>
            <person name="Rohde M."/>
            <person name="Goker M."/>
            <person name="Bristow J."/>
            <person name="Markowitz V."/>
            <person name="Eisen J.A."/>
            <person name="Hugenholtz P."/>
            <person name="Kyrpides N.C."/>
            <person name="Klenk H.P."/>
        </authorList>
    </citation>
    <scope>NUCLEOTIDE SEQUENCE [LARGE SCALE GENOMIC DNA]</scope>
    <source>
        <strain evidence="4">DSM 14365 / CIP 107738 / JCM 11303 / AJ 13395 / SMP-2</strain>
    </source>
</reference>
<evidence type="ECO:0000259" key="2">
    <source>
        <dbReference type="Pfam" id="PF03787"/>
    </source>
</evidence>
<accession>D0LG43</accession>
<evidence type="ECO:0000313" key="4">
    <source>
        <dbReference type="Proteomes" id="UP000001880"/>
    </source>
</evidence>